<reference evidence="1 2" key="1">
    <citation type="journal article" date="2020" name="bioRxiv">
        <title>Metabolic contributions of an alphaproteobacterial endosymbiont in the apicomplexan Cardiosporidium cionae.</title>
        <authorList>
            <person name="Hunter E.S."/>
            <person name="Paight C.J."/>
            <person name="Lane C.E."/>
        </authorList>
    </citation>
    <scope>NUCLEOTIDE SEQUENCE [LARGE SCALE GENOMIC DNA]</scope>
    <source>
        <strain evidence="1">ESH_2018</strain>
    </source>
</reference>
<sequence length="229" mass="25803">LPVQPICFLSFTARRANITSPTLWRNENTSSFPRACICADENAVPCSATEVFNSKEHWEKELLESGICPKKHEAMFAGAKDAKARLMALPDSVEFIGLSNMKRMHCPLPASATEKKYTFTHFSSLESMEEYCEKGHDYAKKHQQFQFDKFDFKCKKATSKVKDDAETRECRHLCNHLQQKCEGSDTMSDCVNIAVKSDIPTGASQMFSKCDIPEVPAFGNGLIFCKCLF</sequence>
<gene>
    <name evidence="1" type="primary">MIC15</name>
    <name evidence="1" type="ORF">IE077_001993</name>
</gene>
<comment type="caution">
    <text evidence="1">The sequence shown here is derived from an EMBL/GenBank/DDBJ whole genome shotgun (WGS) entry which is preliminary data.</text>
</comment>
<evidence type="ECO:0000313" key="1">
    <source>
        <dbReference type="EMBL" id="KAF8821460.1"/>
    </source>
</evidence>
<proteinExistence type="predicted"/>
<organism evidence="1 2">
    <name type="scientific">Cardiosporidium cionae</name>
    <dbReference type="NCBI Taxonomy" id="476202"/>
    <lineage>
        <taxon>Eukaryota</taxon>
        <taxon>Sar</taxon>
        <taxon>Alveolata</taxon>
        <taxon>Apicomplexa</taxon>
        <taxon>Aconoidasida</taxon>
        <taxon>Nephromycida</taxon>
        <taxon>Cardiosporidium</taxon>
    </lineage>
</organism>
<protein>
    <submittedName>
        <fullName evidence="1">Microneme protein MIC15</fullName>
    </submittedName>
</protein>
<evidence type="ECO:0000313" key="2">
    <source>
        <dbReference type="Proteomes" id="UP000823046"/>
    </source>
</evidence>
<name>A0ABQ7JC02_9APIC</name>
<keyword evidence="2" id="KW-1185">Reference proteome</keyword>
<accession>A0ABQ7JC02</accession>
<feature type="non-terminal residue" evidence="1">
    <location>
        <position position="1"/>
    </location>
</feature>
<dbReference type="Proteomes" id="UP000823046">
    <property type="component" value="Unassembled WGS sequence"/>
</dbReference>
<dbReference type="EMBL" id="JADAQX010000177">
    <property type="protein sequence ID" value="KAF8821460.1"/>
    <property type="molecule type" value="Genomic_DNA"/>
</dbReference>